<dbReference type="Pfam" id="PF03732">
    <property type="entry name" value="Retrotrans_gag"/>
    <property type="match status" value="1"/>
</dbReference>
<dbReference type="InterPro" id="IPR021109">
    <property type="entry name" value="Peptidase_aspartic_dom_sf"/>
</dbReference>
<dbReference type="Proteomes" id="UP000215914">
    <property type="component" value="Chromosome 9"/>
</dbReference>
<evidence type="ECO:0000256" key="2">
    <source>
        <dbReference type="SAM" id="MobiDB-lite"/>
    </source>
</evidence>
<reference evidence="5" key="1">
    <citation type="journal article" date="2017" name="Nature">
        <title>The sunflower genome provides insights into oil metabolism, flowering and Asterid evolution.</title>
        <authorList>
            <person name="Badouin H."/>
            <person name="Gouzy J."/>
            <person name="Grassa C.J."/>
            <person name="Murat F."/>
            <person name="Staton S.E."/>
            <person name="Cottret L."/>
            <person name="Lelandais-Briere C."/>
            <person name="Owens G.L."/>
            <person name="Carrere S."/>
            <person name="Mayjonade B."/>
            <person name="Legrand L."/>
            <person name="Gill N."/>
            <person name="Kane N.C."/>
            <person name="Bowers J.E."/>
            <person name="Hubner S."/>
            <person name="Bellec A."/>
            <person name="Berard A."/>
            <person name="Berges H."/>
            <person name="Blanchet N."/>
            <person name="Boniface M.C."/>
            <person name="Brunel D."/>
            <person name="Catrice O."/>
            <person name="Chaidir N."/>
            <person name="Claudel C."/>
            <person name="Donnadieu C."/>
            <person name="Faraut T."/>
            <person name="Fievet G."/>
            <person name="Helmstetter N."/>
            <person name="King M."/>
            <person name="Knapp S.J."/>
            <person name="Lai Z."/>
            <person name="Le Paslier M.C."/>
            <person name="Lippi Y."/>
            <person name="Lorenzon L."/>
            <person name="Mandel J.R."/>
            <person name="Marage G."/>
            <person name="Marchand G."/>
            <person name="Marquand E."/>
            <person name="Bret-Mestries E."/>
            <person name="Morien E."/>
            <person name="Nambeesan S."/>
            <person name="Nguyen T."/>
            <person name="Pegot-Espagnet P."/>
            <person name="Pouilly N."/>
            <person name="Raftis F."/>
            <person name="Sallet E."/>
            <person name="Schiex T."/>
            <person name="Thomas J."/>
            <person name="Vandecasteele C."/>
            <person name="Vares D."/>
            <person name="Vear F."/>
            <person name="Vautrin S."/>
            <person name="Crespi M."/>
            <person name="Mangin B."/>
            <person name="Burke J.M."/>
            <person name="Salse J."/>
            <person name="Munos S."/>
            <person name="Vincourt P."/>
            <person name="Rieseberg L.H."/>
            <person name="Langlade N.B."/>
        </authorList>
    </citation>
    <scope>NUCLEOTIDE SEQUENCE [LARGE SCALE GENOMIC DNA]</scope>
    <source>
        <strain evidence="5">cv. SF193</strain>
    </source>
</reference>
<dbReference type="Gene3D" id="3.30.420.10">
    <property type="entry name" value="Ribonuclease H-like superfamily/Ribonuclease H"/>
    <property type="match status" value="1"/>
</dbReference>
<keyword evidence="1" id="KW-0175">Coiled coil</keyword>
<dbReference type="AlphaFoldDB" id="A0A251TV51"/>
<dbReference type="CDD" id="cd00303">
    <property type="entry name" value="retropepsin_like"/>
    <property type="match status" value="1"/>
</dbReference>
<gene>
    <name evidence="4" type="ORF">HannXRQ_Chr09g0255651</name>
</gene>
<accession>A0A251TV51</accession>
<feature type="region of interest" description="Disordered" evidence="2">
    <location>
        <begin position="297"/>
        <end position="378"/>
    </location>
</feature>
<sequence>MARRTVYDQATTGFAGGNSPITLPEIPNDRSWQIPSYIMTAITNSCQFHGRDDEDAPAHINRITRLCSTFSIEGVNLDARYLQVFPFSLAGRAAVWFDSQPAGTFRTWAGLRDAFLAKYFPPAKASRLRDQIHSFRMEPDEPYHLAWERFQTLITRCSQHGLSDWALVEKFYNGLTPEIRARFDTSAGGQLMGKKTVAECNDLFESFAHSDMDYSTTSRTSIPVRTTSAGRGVNQVSLDSSVAAAVERAKEEIRQEMRQELSEIKKKVDRCEVCRGGHDTIDCPTLTLEQVEYIAGQPRGPMNPFNNSSSNWRGSGNSSGYRSSGNPPGFSGQYQSRGPGIYTQSSSGQFSGSGSSGQFSNRGPPQESQGGAKAPEVSTSRLEEMFAQMMTRSDAFMKNQEQINKNNDLQFKNQQAALLDLQRTVGGIAQQLQEHPRGQFSGNTFPNPANQSAKAITTRSGRSVGEVAREREVEEVEEEVDEEIEMEAPGKVHTRLAPASTAHAEESPVEQRVERQPTRGRPAPVIDHSRLPFPARARQQKYAQEYGKFLEMFTQLKINLPFIEALQSMPKYAKFLKDLLKRKERIGELLNIPLTGGCSAVVLNKLPEKLTDPGTFTIPCFFGGAATPSHALADLGASINLMPFSLYERLGLGELTPTRMSLSLADRSVKYPRGVVENLLVKVDRFVFPVDFVVLDMEADERVPIILGRPFLRTAKAIIDVFDGKISLRAGDEVVTFEIDRAMQHPSCGDDVSGPCHSVYFLNSFMSCVDTCFEYISGADLVGEGGVDEHSKDEVDEVEEECLDESDEVSAEPLGLDAISDESTPVEIPPPLELKVLPSHLEYAFLGEKPDMPVIISSKLTEEEKSRLIEVLRDGQVENANRGVKRILEKTVGKSRQDWSDKLDDALWAFRTAYKTPLGTTPFMVVYGKACHLPVELEHRALWALKTVNLDLTEAARRRFFQLHELEALRDAAYDRSWGIKEKSKALHDRRLRKLKEFKVGDRVLLFNSRLKLIAGKLKSRWSGPYVVKEVFPYGTIELFDEESSHVWKVNGHRLKHYIGGPIDTTEEETVPLSDPPSTAT</sequence>
<dbReference type="InterPro" id="IPR005162">
    <property type="entry name" value="Retrotrans_gag_dom"/>
</dbReference>
<name>A0A251TV51_HELAN</name>
<dbReference type="OMA" id="DMEADER"/>
<evidence type="ECO:0000313" key="4">
    <source>
        <dbReference type="EMBL" id="OTG15005.1"/>
    </source>
</evidence>
<dbReference type="Pfam" id="PF13650">
    <property type="entry name" value="Asp_protease_2"/>
    <property type="match status" value="1"/>
</dbReference>
<dbReference type="InParanoid" id="A0A251TV51"/>
<feature type="compositionally biased region" description="Low complexity" evidence="2">
    <location>
        <begin position="344"/>
        <end position="360"/>
    </location>
</feature>
<dbReference type="EMBL" id="CM007898">
    <property type="protein sequence ID" value="OTG15005.1"/>
    <property type="molecule type" value="Genomic_DNA"/>
</dbReference>
<feature type="region of interest" description="Disordered" evidence="2">
    <location>
        <begin position="449"/>
        <end position="484"/>
    </location>
</feature>
<dbReference type="PANTHER" id="PTHR33067:SF35">
    <property type="entry name" value="ASPARTIC PEPTIDASE DDI1-TYPE DOMAIN-CONTAINING PROTEIN"/>
    <property type="match status" value="1"/>
</dbReference>
<feature type="region of interest" description="Disordered" evidence="2">
    <location>
        <begin position="498"/>
        <end position="528"/>
    </location>
</feature>
<dbReference type="PANTHER" id="PTHR33067">
    <property type="entry name" value="RNA-DIRECTED DNA POLYMERASE-RELATED"/>
    <property type="match status" value="1"/>
</dbReference>
<dbReference type="SUPFAM" id="SSF53098">
    <property type="entry name" value="Ribonuclease H-like"/>
    <property type="match status" value="1"/>
</dbReference>
<proteinExistence type="predicted"/>
<dbReference type="Gene3D" id="2.40.70.10">
    <property type="entry name" value="Acid Proteases"/>
    <property type="match status" value="1"/>
</dbReference>
<keyword evidence="5" id="KW-1185">Reference proteome</keyword>
<evidence type="ECO:0000256" key="1">
    <source>
        <dbReference type="SAM" id="Coils"/>
    </source>
</evidence>
<organism evidence="4 5">
    <name type="scientific">Helianthus annuus</name>
    <name type="common">Common sunflower</name>
    <dbReference type="NCBI Taxonomy" id="4232"/>
    <lineage>
        <taxon>Eukaryota</taxon>
        <taxon>Viridiplantae</taxon>
        <taxon>Streptophyta</taxon>
        <taxon>Embryophyta</taxon>
        <taxon>Tracheophyta</taxon>
        <taxon>Spermatophyta</taxon>
        <taxon>Magnoliopsida</taxon>
        <taxon>eudicotyledons</taxon>
        <taxon>Gunneridae</taxon>
        <taxon>Pentapetalae</taxon>
        <taxon>asterids</taxon>
        <taxon>campanulids</taxon>
        <taxon>Asterales</taxon>
        <taxon>Asteraceae</taxon>
        <taxon>Asteroideae</taxon>
        <taxon>Heliantheae alliance</taxon>
        <taxon>Heliantheae</taxon>
        <taxon>Helianthus</taxon>
    </lineage>
</organism>
<evidence type="ECO:0000313" key="5">
    <source>
        <dbReference type="Proteomes" id="UP000215914"/>
    </source>
</evidence>
<feature type="compositionally biased region" description="Low complexity" evidence="2">
    <location>
        <begin position="306"/>
        <end position="329"/>
    </location>
</feature>
<feature type="compositionally biased region" description="Polar residues" evidence="2">
    <location>
        <begin position="449"/>
        <end position="461"/>
    </location>
</feature>
<feature type="coiled-coil region" evidence="1">
    <location>
        <begin position="243"/>
        <end position="270"/>
    </location>
</feature>
<feature type="domain" description="Retrotransposon gag" evidence="3">
    <location>
        <begin position="84"/>
        <end position="176"/>
    </location>
</feature>
<protein>
    <submittedName>
        <fullName evidence="4">Putative retrotransposon gag domain, Ribonuclease H-like domain protein</fullName>
    </submittedName>
</protein>
<dbReference type="InterPro" id="IPR036397">
    <property type="entry name" value="RNaseH_sf"/>
</dbReference>
<feature type="compositionally biased region" description="Acidic residues" evidence="2">
    <location>
        <begin position="473"/>
        <end position="484"/>
    </location>
</feature>
<evidence type="ECO:0000259" key="3">
    <source>
        <dbReference type="Pfam" id="PF03732"/>
    </source>
</evidence>
<dbReference type="InterPro" id="IPR012337">
    <property type="entry name" value="RNaseH-like_sf"/>
</dbReference>
<feature type="compositionally biased region" description="Basic and acidic residues" evidence="2">
    <location>
        <begin position="503"/>
        <end position="517"/>
    </location>
</feature>
<dbReference type="GO" id="GO:0003676">
    <property type="term" value="F:nucleic acid binding"/>
    <property type="evidence" value="ECO:0007669"/>
    <property type="project" value="InterPro"/>
</dbReference>